<proteinExistence type="predicted"/>
<evidence type="ECO:0000256" key="1">
    <source>
        <dbReference type="SAM" id="MobiDB-lite"/>
    </source>
</evidence>
<evidence type="ECO:0000313" key="4">
    <source>
        <dbReference type="Proteomes" id="UP000319255"/>
    </source>
</evidence>
<feature type="region of interest" description="Disordered" evidence="1">
    <location>
        <begin position="198"/>
        <end position="226"/>
    </location>
</feature>
<feature type="signal peptide" evidence="2">
    <location>
        <begin position="1"/>
        <end position="21"/>
    </location>
</feature>
<organism evidence="3 4">
    <name type="scientific">Amaricoccus solimangrovi</name>
    <dbReference type="NCBI Taxonomy" id="2589815"/>
    <lineage>
        <taxon>Bacteria</taxon>
        <taxon>Pseudomonadati</taxon>
        <taxon>Pseudomonadota</taxon>
        <taxon>Alphaproteobacteria</taxon>
        <taxon>Rhodobacterales</taxon>
        <taxon>Paracoccaceae</taxon>
        <taxon>Amaricoccus</taxon>
    </lineage>
</organism>
<protein>
    <recommendedName>
        <fullName evidence="5">Tetratricopeptide repeat protein</fullName>
    </recommendedName>
</protein>
<gene>
    <name evidence="3" type="ORF">FJM51_01920</name>
</gene>
<evidence type="ECO:0000313" key="3">
    <source>
        <dbReference type="EMBL" id="TPE53827.1"/>
    </source>
</evidence>
<accession>A0A501X0E2</accession>
<feature type="chain" id="PRO_5021414003" description="Tetratricopeptide repeat protein" evidence="2">
    <location>
        <begin position="22"/>
        <end position="713"/>
    </location>
</feature>
<dbReference type="RefSeq" id="WP_140452406.1">
    <property type="nucleotide sequence ID" value="NZ_VFRP01000001.1"/>
</dbReference>
<comment type="caution">
    <text evidence="3">The sequence shown here is derived from an EMBL/GenBank/DDBJ whole genome shotgun (WGS) entry which is preliminary data.</text>
</comment>
<keyword evidence="2" id="KW-0732">Signal</keyword>
<dbReference type="Proteomes" id="UP000319255">
    <property type="component" value="Unassembled WGS sequence"/>
</dbReference>
<evidence type="ECO:0000256" key="2">
    <source>
        <dbReference type="SAM" id="SignalP"/>
    </source>
</evidence>
<reference evidence="3 4" key="1">
    <citation type="submission" date="2019-06" db="EMBL/GenBank/DDBJ databases">
        <title>A novel bacterium of genus Amaricoccus, isolated from marine sediment.</title>
        <authorList>
            <person name="Huang H."/>
            <person name="Mo K."/>
            <person name="Hu Y."/>
        </authorList>
    </citation>
    <scope>NUCLEOTIDE SEQUENCE [LARGE SCALE GENOMIC DNA]</scope>
    <source>
        <strain evidence="3 4">HB172011</strain>
    </source>
</reference>
<sequence length="713" mass="72492">MPRRLRALLLAAALLPPGAAAAGAAAIRGGEHADFSRLILPVPPGVPFSLRVEGREAILLFPGRALDFDASEALSRLARGRVAAIEAGTTPAGTRVRLTLGCDCAAGAAWAGPRLLALDIAPAEAPVVPPPKSRAAARAARNARESGAVAGAEAALLRQLERAAEQGVVDLDTALPEAAGPEAAPRHRQVEAVSVLDRDRPDQAPKPPPPGCLPAGRFDLGPSTPPADYPSARAAALGGLLSEFDAPDPDALSALVRLDIRLGLGPEALGLLGAFPTPLADRALLGDLARLASGSAPDPDGPLLRPGPCPGAHGLWQALAGRLPAPGAETDLDDAFAALPPDARLLFGPDLVSRLLGAGRVAEARGIRDLILRAGLPESLALRRAEAELLAADGRPSEAAALFRELAGAPVPDPAEALMRHARLTLLIGAPTRDLATDLAIAAHLSRGRAIRPELLALSAEALGQSGALAGALAALEAARAEFPAAAPRFAAAATSLLAKAPPDRPAPADWAALVLAHPGLIARTRAEVPAREAIARRLLEIGLPAAARDLAAPLLTGGPGEMGEREARLIAAEAELRLGHPESARALTRGLAGSDAATIRARAEAGSGAWSEAVRTLAAAGLEAEAAPYAFTGGDWSRARASADPAERAMAAYMGRAAPAPEATPAEAAFAARPPAPARPSLAAPRDLLDKGADVTGFIRALIARSETPAAP</sequence>
<dbReference type="AlphaFoldDB" id="A0A501X0E2"/>
<dbReference type="OrthoDB" id="7847197at2"/>
<evidence type="ECO:0008006" key="5">
    <source>
        <dbReference type="Google" id="ProtNLM"/>
    </source>
</evidence>
<name>A0A501X0E2_9RHOB</name>
<keyword evidence="4" id="KW-1185">Reference proteome</keyword>
<dbReference type="EMBL" id="VFRP01000001">
    <property type="protein sequence ID" value="TPE53827.1"/>
    <property type="molecule type" value="Genomic_DNA"/>
</dbReference>